<dbReference type="RefSeq" id="WP_231326421.1">
    <property type="nucleotide sequence ID" value="NZ_CP088156.1"/>
</dbReference>
<evidence type="ECO:0000313" key="2">
    <source>
        <dbReference type="EMBL" id="UFZ06968.1"/>
    </source>
</evidence>
<reference evidence="2" key="1">
    <citation type="journal article" date="2024" name="Antonie Van Leeuwenhoek">
        <title>Bradyrhizobium ontarionense sp. nov., a novel bacterial symbiont isolated from Aeschynomene indica (Indian jointvetch), harbours photosynthesis, nitrogen fixation and nitrous oxide (N2O) reductase genes.</title>
        <authorList>
            <person name="Bromfield E.S.P."/>
            <person name="Cloutier S."/>
        </authorList>
    </citation>
    <scope>NUCLEOTIDE SEQUENCE</scope>
    <source>
        <strain evidence="2">A19</strain>
    </source>
</reference>
<protein>
    <submittedName>
        <fullName evidence="2">Uncharacterized protein</fullName>
    </submittedName>
</protein>
<accession>A0ABY3RJE9</accession>
<dbReference type="Proteomes" id="UP001431010">
    <property type="component" value="Chromosome"/>
</dbReference>
<evidence type="ECO:0000256" key="1">
    <source>
        <dbReference type="SAM" id="MobiDB-lite"/>
    </source>
</evidence>
<keyword evidence="3" id="KW-1185">Reference proteome</keyword>
<organism evidence="2 3">
    <name type="scientific">Bradyrhizobium ontarionense</name>
    <dbReference type="NCBI Taxonomy" id="2898149"/>
    <lineage>
        <taxon>Bacteria</taxon>
        <taxon>Pseudomonadati</taxon>
        <taxon>Pseudomonadota</taxon>
        <taxon>Alphaproteobacteria</taxon>
        <taxon>Hyphomicrobiales</taxon>
        <taxon>Nitrobacteraceae</taxon>
        <taxon>Bradyrhizobium</taxon>
    </lineage>
</organism>
<evidence type="ECO:0000313" key="3">
    <source>
        <dbReference type="Proteomes" id="UP001431010"/>
    </source>
</evidence>
<feature type="region of interest" description="Disordered" evidence="1">
    <location>
        <begin position="29"/>
        <end position="59"/>
    </location>
</feature>
<proteinExistence type="predicted"/>
<gene>
    <name evidence="2" type="ORF">LQG66_11970</name>
</gene>
<sequence>MIQIKRSRKQTSIQIKSLKFLDLIQIKRPQADRSMAQGRPYWPSKSATSRRQIPRHSMR</sequence>
<name>A0ABY3RJE9_9BRAD</name>
<dbReference type="EMBL" id="CP088156">
    <property type="protein sequence ID" value="UFZ06968.1"/>
    <property type="molecule type" value="Genomic_DNA"/>
</dbReference>